<dbReference type="GO" id="GO:0000287">
    <property type="term" value="F:magnesium ion binding"/>
    <property type="evidence" value="ECO:0007669"/>
    <property type="project" value="UniProtKB-UniRule"/>
</dbReference>
<keyword evidence="4" id="KW-0413">Isomerase</keyword>
<dbReference type="GO" id="GO:0006015">
    <property type="term" value="P:5-phosphoribose 1-diphosphate biosynthetic process"/>
    <property type="evidence" value="ECO:0007669"/>
    <property type="project" value="UniProtKB-UniPathway"/>
</dbReference>
<feature type="binding site" evidence="4">
    <location>
        <position position="22"/>
    </location>
    <ligand>
        <name>Mn(2+)</name>
        <dbReference type="ChEBI" id="CHEBI:29035"/>
        <label>1</label>
    </ligand>
</feature>
<dbReference type="NCBIfam" id="NF003766">
    <property type="entry name" value="PRK05362.1"/>
    <property type="match status" value="1"/>
</dbReference>
<proteinExistence type="inferred from homology"/>
<dbReference type="KEGG" id="cmag:CBW24_02700"/>
<dbReference type="Proteomes" id="UP000219050">
    <property type="component" value="Chromosome"/>
</dbReference>
<dbReference type="HAMAP" id="MF_00740">
    <property type="entry name" value="Phosphopentomut"/>
    <property type="match status" value="1"/>
</dbReference>
<dbReference type="GO" id="GO:0005829">
    <property type="term" value="C:cytosol"/>
    <property type="evidence" value="ECO:0007669"/>
    <property type="project" value="TreeGrafter"/>
</dbReference>
<dbReference type="InterPro" id="IPR010045">
    <property type="entry name" value="DeoB"/>
</dbReference>
<evidence type="ECO:0000256" key="4">
    <source>
        <dbReference type="HAMAP-Rule" id="MF_00740"/>
    </source>
</evidence>
<keyword evidence="2 4" id="KW-0479">Metal-binding</keyword>
<dbReference type="GO" id="GO:0043094">
    <property type="term" value="P:metabolic compound salvage"/>
    <property type="evidence" value="ECO:0007669"/>
    <property type="project" value="UniProtKB-UniRule"/>
</dbReference>
<keyword evidence="4" id="KW-0963">Cytoplasm</keyword>
<dbReference type="InterPro" id="IPR024052">
    <property type="entry name" value="Phosphopentomutase_DeoB_cap_sf"/>
</dbReference>
<comment type="subcellular location">
    <subcellularLocation>
        <location evidence="4">Cytoplasm</location>
    </subcellularLocation>
</comment>
<dbReference type="SUPFAM" id="SSF143856">
    <property type="entry name" value="DeoB insert domain-like"/>
    <property type="match status" value="1"/>
</dbReference>
<feature type="domain" description="Metalloenzyme" evidence="6">
    <location>
        <begin position="15"/>
        <end position="403"/>
    </location>
</feature>
<evidence type="ECO:0000313" key="7">
    <source>
        <dbReference type="EMBL" id="ATI41016.1"/>
    </source>
</evidence>
<sequence>MNAGAASLPAPDQRRAFLIVLDSVGCGGAPDAAEFGDAGANTLAHIAQACAAGRADAGRSGPLHMPHMDALGLGAAIRLASNDDVPGLTATPQGLWGAAEEVSAGKDTPSGHWELAGVPVPWDWHYFPDTVPAFDDDLLAVIRAAAGTEGTLGNYHASGTEIIAREGAAHLRNGWPICYTSADSVFQIAAHEDHFGLDRLLRLCRDVAPHLHGMKVGRVIARPFIGTAEAGFTRTTNRRDYAIAPPAPTLLDWAQSAGRRTYGIGKIGDIFSGRGVDDLRKGDDAALMDHLEDLVADALPGSLTFANFVEFDSHYGHRRDVAGYARALEWFDARIGAVLARLRPGDLMILTADHGNDPTWRGSDHTRERVPVLGARGTPAPSEAIGIRGFADVAATVSTHLGLGPTGPGRSFL</sequence>
<comment type="catalytic activity">
    <reaction evidence="4">
        <text>alpha-D-ribose 1-phosphate = D-ribose 5-phosphate</text>
        <dbReference type="Rhea" id="RHEA:18793"/>
        <dbReference type="ChEBI" id="CHEBI:57720"/>
        <dbReference type="ChEBI" id="CHEBI:78346"/>
        <dbReference type="EC" id="5.4.2.7"/>
    </reaction>
</comment>
<organism evidence="7 8">
    <name type="scientific">Pacificitalea manganoxidans</name>
    <dbReference type="NCBI Taxonomy" id="1411902"/>
    <lineage>
        <taxon>Bacteria</taxon>
        <taxon>Pseudomonadati</taxon>
        <taxon>Pseudomonadota</taxon>
        <taxon>Alphaproteobacteria</taxon>
        <taxon>Rhodobacterales</taxon>
        <taxon>Paracoccaceae</taxon>
        <taxon>Pacificitalea</taxon>
    </lineage>
</organism>
<dbReference type="GO" id="GO:0009117">
    <property type="term" value="P:nucleotide metabolic process"/>
    <property type="evidence" value="ECO:0007669"/>
    <property type="project" value="UniProtKB-UniRule"/>
</dbReference>
<comment type="cofactor">
    <cofactor evidence="4">
        <name>Mn(2+)</name>
        <dbReference type="ChEBI" id="CHEBI:29035"/>
    </cofactor>
    <text evidence="4">Binds 2 manganese ions.</text>
</comment>
<comment type="catalytic activity">
    <reaction evidence="4">
        <text>2-deoxy-alpha-D-ribose 1-phosphate = 2-deoxy-D-ribose 5-phosphate</text>
        <dbReference type="Rhea" id="RHEA:27658"/>
        <dbReference type="ChEBI" id="CHEBI:57259"/>
        <dbReference type="ChEBI" id="CHEBI:62877"/>
        <dbReference type="EC" id="5.4.2.7"/>
    </reaction>
</comment>
<evidence type="ECO:0000313" key="8">
    <source>
        <dbReference type="Proteomes" id="UP000219050"/>
    </source>
</evidence>
<dbReference type="InterPro" id="IPR017850">
    <property type="entry name" value="Alkaline_phosphatase_core_sf"/>
</dbReference>
<dbReference type="InterPro" id="IPR006124">
    <property type="entry name" value="Metalloenzyme"/>
</dbReference>
<dbReference type="GO" id="GO:0030145">
    <property type="term" value="F:manganese ion binding"/>
    <property type="evidence" value="ECO:0007669"/>
    <property type="project" value="UniProtKB-UniRule"/>
</dbReference>
<dbReference type="Gene3D" id="3.30.70.1250">
    <property type="entry name" value="Phosphopentomutase"/>
    <property type="match status" value="1"/>
</dbReference>
<dbReference type="PANTHER" id="PTHR21110">
    <property type="entry name" value="PHOSPHOPENTOMUTASE"/>
    <property type="match status" value="1"/>
</dbReference>
<comment type="pathway">
    <text evidence="4">Carbohydrate degradation; 2-deoxy-D-ribose 1-phosphate degradation; D-glyceraldehyde 3-phosphate and acetaldehyde from 2-deoxy-alpha-D-ribose 1-phosphate: step 1/2.</text>
</comment>
<feature type="binding site" evidence="4">
    <location>
        <position position="312"/>
    </location>
    <ligand>
        <name>Mn(2+)</name>
        <dbReference type="ChEBI" id="CHEBI:29035"/>
        <label>2</label>
    </ligand>
</feature>
<evidence type="ECO:0000259" key="6">
    <source>
        <dbReference type="Pfam" id="PF01676"/>
    </source>
</evidence>
<comment type="similarity">
    <text evidence="1 4">Belongs to the phosphopentomutase family.</text>
</comment>
<dbReference type="PANTHER" id="PTHR21110:SF0">
    <property type="entry name" value="PHOSPHOPENTOMUTASE"/>
    <property type="match status" value="1"/>
</dbReference>
<feature type="binding site" evidence="4">
    <location>
        <position position="353"/>
    </location>
    <ligand>
        <name>Mn(2+)</name>
        <dbReference type="ChEBI" id="CHEBI:29035"/>
        <label>1</label>
    </ligand>
</feature>
<protein>
    <recommendedName>
        <fullName evidence="4 5">Phosphopentomutase</fullName>
        <ecNumber evidence="4 5">5.4.2.7</ecNumber>
    </recommendedName>
    <alternativeName>
        <fullName evidence="4">Phosphodeoxyribomutase</fullName>
    </alternativeName>
</protein>
<dbReference type="UniPathway" id="UPA00087">
    <property type="reaction ID" value="UER00173"/>
</dbReference>
<gene>
    <name evidence="4" type="primary">deoB</name>
    <name evidence="7" type="ORF">CBW24_02700</name>
</gene>
<evidence type="ECO:0000256" key="2">
    <source>
        <dbReference type="ARBA" id="ARBA00022723"/>
    </source>
</evidence>
<dbReference type="Pfam" id="PF01676">
    <property type="entry name" value="Metalloenzyme"/>
    <property type="match status" value="1"/>
</dbReference>
<name>A0A291LW91_9RHOB</name>
<dbReference type="EMBL" id="CP021404">
    <property type="protein sequence ID" value="ATI41016.1"/>
    <property type="molecule type" value="Genomic_DNA"/>
</dbReference>
<comment type="function">
    <text evidence="4">Isomerase that catalyzes the conversion of deoxy-ribose 1-phosphate (dRib-1-P) and ribose 1-phosphate (Rib-1-P) to deoxy-ribose 5-phosphate (dRib-5-P) and ribose 5-phosphate (Rib-5-P), respectively.</text>
</comment>
<reference evidence="7 8" key="1">
    <citation type="submission" date="2017-05" db="EMBL/GenBank/DDBJ databases">
        <title>Comparative genomic and metabolic analysis of manganese-oxidizing mechanisms in Celeribater manganoxidans DY25T: its adaption to the environment of polymetallic nodule.</title>
        <authorList>
            <person name="Wang X."/>
        </authorList>
    </citation>
    <scope>NUCLEOTIDE SEQUENCE [LARGE SCALE GENOMIC DNA]</scope>
    <source>
        <strain evidence="7 8">DY25</strain>
    </source>
</reference>
<keyword evidence="3 4" id="KW-0464">Manganese</keyword>
<feature type="binding site" evidence="4">
    <location>
        <position position="365"/>
    </location>
    <ligand>
        <name>Mn(2+)</name>
        <dbReference type="ChEBI" id="CHEBI:29035"/>
        <label>2</label>
    </ligand>
</feature>
<dbReference type="NCBIfam" id="TIGR01696">
    <property type="entry name" value="deoB"/>
    <property type="match status" value="1"/>
</dbReference>
<dbReference type="RefSeq" id="WP_097372593.1">
    <property type="nucleotide sequence ID" value="NZ_CP021404.1"/>
</dbReference>
<feature type="binding site" evidence="4">
    <location>
        <position position="354"/>
    </location>
    <ligand>
        <name>Mn(2+)</name>
        <dbReference type="ChEBI" id="CHEBI:29035"/>
        <label>1</label>
    </ligand>
</feature>
<accession>A0A291LW91</accession>
<evidence type="ECO:0000256" key="3">
    <source>
        <dbReference type="ARBA" id="ARBA00023211"/>
    </source>
</evidence>
<dbReference type="Gene3D" id="3.40.720.10">
    <property type="entry name" value="Alkaline Phosphatase, subunit A"/>
    <property type="match status" value="1"/>
</dbReference>
<dbReference type="AlphaFoldDB" id="A0A291LW91"/>
<dbReference type="GO" id="GO:0008973">
    <property type="term" value="F:phosphopentomutase activity"/>
    <property type="evidence" value="ECO:0007669"/>
    <property type="project" value="UniProtKB-UniRule"/>
</dbReference>
<keyword evidence="8" id="KW-1185">Reference proteome</keyword>
<evidence type="ECO:0000256" key="1">
    <source>
        <dbReference type="ARBA" id="ARBA00010373"/>
    </source>
</evidence>
<dbReference type="CDD" id="cd16009">
    <property type="entry name" value="PPM"/>
    <property type="match status" value="1"/>
</dbReference>
<evidence type="ECO:0000256" key="5">
    <source>
        <dbReference type="NCBIfam" id="TIGR01696"/>
    </source>
</evidence>
<feature type="binding site" evidence="4">
    <location>
        <position position="317"/>
    </location>
    <ligand>
        <name>Mn(2+)</name>
        <dbReference type="ChEBI" id="CHEBI:29035"/>
        <label>2</label>
    </ligand>
</feature>
<dbReference type="SUPFAM" id="SSF53649">
    <property type="entry name" value="Alkaline phosphatase-like"/>
    <property type="match status" value="1"/>
</dbReference>
<dbReference type="PIRSF" id="PIRSF001491">
    <property type="entry name" value="Ppentomutase"/>
    <property type="match status" value="1"/>
</dbReference>
<dbReference type="EC" id="5.4.2.7" evidence="4 5"/>
<dbReference type="OrthoDB" id="9769930at2"/>
<dbReference type="GO" id="GO:0006018">
    <property type="term" value="P:2-deoxyribose 1-phosphate catabolic process"/>
    <property type="evidence" value="ECO:0007669"/>
    <property type="project" value="UniProtKB-UniRule"/>
</dbReference>